<evidence type="ECO:0000313" key="1">
    <source>
        <dbReference type="EMBL" id="CAI5446753.1"/>
    </source>
</evidence>
<reference evidence="1" key="1">
    <citation type="submission" date="2022-11" db="EMBL/GenBank/DDBJ databases">
        <authorList>
            <person name="Kikuchi T."/>
        </authorList>
    </citation>
    <scope>NUCLEOTIDE SEQUENCE</scope>
    <source>
        <strain evidence="1">PS1010</strain>
    </source>
</reference>
<accession>A0A9P1N1T4</accession>
<dbReference type="AlphaFoldDB" id="A0A9P1N1T4"/>
<keyword evidence="2" id="KW-1185">Reference proteome</keyword>
<comment type="caution">
    <text evidence="1">The sequence shown here is derived from an EMBL/GenBank/DDBJ whole genome shotgun (WGS) entry which is preliminary data.</text>
</comment>
<dbReference type="Proteomes" id="UP001152747">
    <property type="component" value="Unassembled WGS sequence"/>
</dbReference>
<organism evidence="1 2">
    <name type="scientific">Caenorhabditis angaria</name>
    <dbReference type="NCBI Taxonomy" id="860376"/>
    <lineage>
        <taxon>Eukaryota</taxon>
        <taxon>Metazoa</taxon>
        <taxon>Ecdysozoa</taxon>
        <taxon>Nematoda</taxon>
        <taxon>Chromadorea</taxon>
        <taxon>Rhabditida</taxon>
        <taxon>Rhabditina</taxon>
        <taxon>Rhabditomorpha</taxon>
        <taxon>Rhabditoidea</taxon>
        <taxon>Rhabditidae</taxon>
        <taxon>Peloderinae</taxon>
        <taxon>Caenorhabditis</taxon>
    </lineage>
</organism>
<sequence length="68" mass="8320">MELGNVFVECQSLDLCPFSLTYWSDFLWMFVRSADIFRSNCNYWNFIFWKFVTRGTKTFSQLKKLKRK</sequence>
<proteinExistence type="predicted"/>
<dbReference type="EMBL" id="CANHGI010000003">
    <property type="protein sequence ID" value="CAI5446753.1"/>
    <property type="molecule type" value="Genomic_DNA"/>
</dbReference>
<evidence type="ECO:0000313" key="2">
    <source>
        <dbReference type="Proteomes" id="UP001152747"/>
    </source>
</evidence>
<name>A0A9P1N1T4_9PELO</name>
<protein>
    <submittedName>
        <fullName evidence="1">Uncharacterized protein</fullName>
    </submittedName>
</protein>
<gene>
    <name evidence="1" type="ORF">CAMP_LOCUS9390</name>
</gene>